<evidence type="ECO:0000313" key="2">
    <source>
        <dbReference type="Proteomes" id="UP001241377"/>
    </source>
</evidence>
<protein>
    <submittedName>
        <fullName evidence="1">Uncharacterized protein</fullName>
    </submittedName>
</protein>
<reference evidence="1" key="1">
    <citation type="submission" date="2023-04" db="EMBL/GenBank/DDBJ databases">
        <title>Draft Genome sequencing of Naganishia species isolated from polar environments using Oxford Nanopore Technology.</title>
        <authorList>
            <person name="Leo P."/>
            <person name="Venkateswaran K."/>
        </authorList>
    </citation>
    <scope>NUCLEOTIDE SEQUENCE</scope>
    <source>
        <strain evidence="1">MNA-CCFEE 5261</strain>
    </source>
</reference>
<proteinExistence type="predicted"/>
<organism evidence="1 2">
    <name type="scientific">Naganishia cerealis</name>
    <dbReference type="NCBI Taxonomy" id="610337"/>
    <lineage>
        <taxon>Eukaryota</taxon>
        <taxon>Fungi</taxon>
        <taxon>Dikarya</taxon>
        <taxon>Basidiomycota</taxon>
        <taxon>Agaricomycotina</taxon>
        <taxon>Tremellomycetes</taxon>
        <taxon>Filobasidiales</taxon>
        <taxon>Filobasidiaceae</taxon>
        <taxon>Naganishia</taxon>
    </lineage>
</organism>
<sequence>MSFHLDSSFQPREQWLGKHLSHLPTPSVVIDRAVCIQNCKRMLQAAENYGMSFRIHIKTHKTSQGTRLQLDPHHCDEADGQDSSASRTLGKKPHGRLIISTVEEGWMLVNSGIIEDCRVVNVLYSMPPSPNTLQRLDSLRVALEARGCGLLLMVDHPAQVNAIKSLPAEARCVWTVFIKVDGGYHRAGVPVHTRQFEETVKAVLDCPETRLYGFYVHAGNSYSATSQDEAASYLNNEVQAVSEASKLAGEIIEANPTLRSKYAERSFVLSVGATPTANAARVQSEDGKPMHGLSNEHGELELHAGNYALYDLQQLATSMISEEQIALFVLSSVCSIYPGRNSGNGECLCDAGGLAMSKDQGRIPGYGKVRSDPQQGLEGWYLGRISQEHGVLTYSPPKESSVSPFRLPEYGEKLHSSLERGNDWQNWTVRDIWTPAKFW</sequence>
<comment type="caution">
    <text evidence="1">The sequence shown here is derived from an EMBL/GenBank/DDBJ whole genome shotgun (WGS) entry which is preliminary data.</text>
</comment>
<dbReference type="EMBL" id="JASBWR010000153">
    <property type="protein sequence ID" value="KAJ9091220.1"/>
    <property type="molecule type" value="Genomic_DNA"/>
</dbReference>
<dbReference type="Proteomes" id="UP001241377">
    <property type="component" value="Unassembled WGS sequence"/>
</dbReference>
<keyword evidence="2" id="KW-1185">Reference proteome</keyword>
<accession>A0ACC2UWD7</accession>
<name>A0ACC2UWD7_9TREE</name>
<gene>
    <name evidence="1" type="ORF">QFC19_009216</name>
</gene>
<evidence type="ECO:0000313" key="1">
    <source>
        <dbReference type="EMBL" id="KAJ9091220.1"/>
    </source>
</evidence>